<dbReference type="InterPro" id="IPR003849">
    <property type="entry name" value="Preprotein_translocase_YajC"/>
</dbReference>
<evidence type="ECO:0000313" key="12">
    <source>
        <dbReference type="EMBL" id="TQL42679.1"/>
    </source>
</evidence>
<keyword evidence="5 11" id="KW-0812">Transmembrane</keyword>
<dbReference type="RefSeq" id="WP_141886096.1">
    <property type="nucleotide sequence ID" value="NZ_BAAAUY010000013.1"/>
</dbReference>
<feature type="transmembrane region" description="Helical" evidence="11">
    <location>
        <begin position="6"/>
        <end position="23"/>
    </location>
</feature>
<evidence type="ECO:0000256" key="8">
    <source>
        <dbReference type="ARBA" id="ARBA00023010"/>
    </source>
</evidence>
<feature type="compositionally biased region" description="Acidic residues" evidence="10">
    <location>
        <begin position="89"/>
        <end position="105"/>
    </location>
</feature>
<dbReference type="EMBL" id="VFON01000001">
    <property type="protein sequence ID" value="TQL42679.1"/>
    <property type="molecule type" value="Genomic_DNA"/>
</dbReference>
<reference evidence="12 13" key="1">
    <citation type="submission" date="2019-06" db="EMBL/GenBank/DDBJ databases">
        <title>Sequencing the genomes of 1000 actinobacteria strains.</title>
        <authorList>
            <person name="Klenk H.-P."/>
        </authorList>
    </citation>
    <scope>NUCLEOTIDE SEQUENCE [LARGE SCALE GENOMIC DNA]</scope>
    <source>
        <strain evidence="12 13">DSM 8803</strain>
    </source>
</reference>
<gene>
    <name evidence="12" type="ORF">FB468_0684</name>
</gene>
<keyword evidence="7 11" id="KW-1133">Transmembrane helix</keyword>
<protein>
    <submittedName>
        <fullName evidence="12">Protein translocase subunit yajC</fullName>
    </submittedName>
</protein>
<dbReference type="PANTHER" id="PTHR33909">
    <property type="entry name" value="SEC TRANSLOCON ACCESSORY COMPLEX SUBUNIT YAJC"/>
    <property type="match status" value="1"/>
</dbReference>
<keyword evidence="4" id="KW-1003">Cell membrane</keyword>
<comment type="subcellular location">
    <subcellularLocation>
        <location evidence="1">Cell membrane</location>
        <topology evidence="1">Single-pass membrane protein</topology>
    </subcellularLocation>
</comment>
<keyword evidence="6" id="KW-0653">Protein transport</keyword>
<dbReference type="NCBIfam" id="TIGR00739">
    <property type="entry name" value="yajC"/>
    <property type="match status" value="1"/>
</dbReference>
<sequence>MDPMTLIMLGLVAVLIFFMFRNSKKRQAQMAEMQNNMQPGAEVMLQSGIYGTIVSVDEEENRVTVQSGTSTLVVHRNAIGQVITPVDAPVEESEAATLAPDDDPEFGERVAPAETAAADSAVADTADATVADEVSAENATDVEGAPAVEKSEDKNSDKE</sequence>
<evidence type="ECO:0000256" key="4">
    <source>
        <dbReference type="ARBA" id="ARBA00022475"/>
    </source>
</evidence>
<evidence type="ECO:0000256" key="7">
    <source>
        <dbReference type="ARBA" id="ARBA00022989"/>
    </source>
</evidence>
<feature type="region of interest" description="Disordered" evidence="10">
    <location>
        <begin position="133"/>
        <end position="159"/>
    </location>
</feature>
<dbReference type="GO" id="GO:0015031">
    <property type="term" value="P:protein transport"/>
    <property type="evidence" value="ECO:0007669"/>
    <property type="project" value="UniProtKB-KW"/>
</dbReference>
<evidence type="ECO:0000256" key="11">
    <source>
        <dbReference type="SAM" id="Phobius"/>
    </source>
</evidence>
<proteinExistence type="inferred from homology"/>
<dbReference type="OrthoDB" id="3267178at2"/>
<comment type="caution">
    <text evidence="12">The sequence shown here is derived from an EMBL/GenBank/DDBJ whole genome shotgun (WGS) entry which is preliminary data.</text>
</comment>
<organism evidence="12 13">
    <name type="scientific">Leucobacter komagatae</name>
    <dbReference type="NCBI Taxonomy" id="55969"/>
    <lineage>
        <taxon>Bacteria</taxon>
        <taxon>Bacillati</taxon>
        <taxon>Actinomycetota</taxon>
        <taxon>Actinomycetes</taxon>
        <taxon>Micrococcales</taxon>
        <taxon>Microbacteriaceae</taxon>
        <taxon>Leucobacter</taxon>
    </lineage>
</organism>
<evidence type="ECO:0000256" key="1">
    <source>
        <dbReference type="ARBA" id="ARBA00004162"/>
    </source>
</evidence>
<evidence type="ECO:0000256" key="5">
    <source>
        <dbReference type="ARBA" id="ARBA00022692"/>
    </source>
</evidence>
<dbReference type="SMART" id="SM01323">
    <property type="entry name" value="YajC"/>
    <property type="match status" value="1"/>
</dbReference>
<feature type="region of interest" description="Disordered" evidence="10">
    <location>
        <begin position="88"/>
        <end position="107"/>
    </location>
</feature>
<dbReference type="GO" id="GO:0005886">
    <property type="term" value="C:plasma membrane"/>
    <property type="evidence" value="ECO:0007669"/>
    <property type="project" value="UniProtKB-SubCell"/>
</dbReference>
<evidence type="ECO:0000256" key="2">
    <source>
        <dbReference type="ARBA" id="ARBA00006742"/>
    </source>
</evidence>
<comment type="similarity">
    <text evidence="2">Belongs to the YajC family.</text>
</comment>
<dbReference type="PANTHER" id="PTHR33909:SF1">
    <property type="entry name" value="SEC TRANSLOCON ACCESSORY COMPLEX SUBUNIT YAJC"/>
    <property type="match status" value="1"/>
</dbReference>
<dbReference type="Pfam" id="PF02699">
    <property type="entry name" value="YajC"/>
    <property type="match status" value="1"/>
</dbReference>
<dbReference type="AlphaFoldDB" id="A0A542Y3N8"/>
<evidence type="ECO:0000313" key="13">
    <source>
        <dbReference type="Proteomes" id="UP000319094"/>
    </source>
</evidence>
<accession>A0A542Y3N8</accession>
<keyword evidence="8" id="KW-0811">Translocation</keyword>
<feature type="compositionally biased region" description="Basic and acidic residues" evidence="10">
    <location>
        <begin position="149"/>
        <end position="159"/>
    </location>
</feature>
<name>A0A542Y3N8_9MICO</name>
<keyword evidence="3" id="KW-0813">Transport</keyword>
<evidence type="ECO:0000256" key="9">
    <source>
        <dbReference type="ARBA" id="ARBA00023136"/>
    </source>
</evidence>
<evidence type="ECO:0000256" key="6">
    <source>
        <dbReference type="ARBA" id="ARBA00022927"/>
    </source>
</evidence>
<keyword evidence="13" id="KW-1185">Reference proteome</keyword>
<dbReference type="Proteomes" id="UP000319094">
    <property type="component" value="Unassembled WGS sequence"/>
</dbReference>
<keyword evidence="9 11" id="KW-0472">Membrane</keyword>
<evidence type="ECO:0000256" key="10">
    <source>
        <dbReference type="SAM" id="MobiDB-lite"/>
    </source>
</evidence>
<evidence type="ECO:0000256" key="3">
    <source>
        <dbReference type="ARBA" id="ARBA00022448"/>
    </source>
</evidence>